<evidence type="ECO:0000313" key="1">
    <source>
        <dbReference type="EMBL" id="EIM73836.1"/>
    </source>
</evidence>
<dbReference type="AlphaFoldDB" id="I5BW84"/>
<accession>I5BW84</accession>
<dbReference type="NCBIfam" id="NF033819">
    <property type="entry name" value="IS66_TnpB"/>
    <property type="match status" value="1"/>
</dbReference>
<proteinExistence type="predicted"/>
<reference evidence="1 2" key="1">
    <citation type="submission" date="2012-05" db="EMBL/GenBank/DDBJ databases">
        <title>Genome sequence of Nitritalea halalkaliphila LW7.</title>
        <authorList>
            <person name="Jangir P.K."/>
            <person name="Singh A."/>
            <person name="Shivaji S."/>
            <person name="Sharma R."/>
        </authorList>
    </citation>
    <scope>NUCLEOTIDE SEQUENCE [LARGE SCALE GENOMIC DNA]</scope>
    <source>
        <strain evidence="1 2">LW7</strain>
    </source>
</reference>
<dbReference type="PANTHER" id="PTHR36455:SF1">
    <property type="entry name" value="BLR8292 PROTEIN"/>
    <property type="match status" value="1"/>
</dbReference>
<protein>
    <submittedName>
        <fullName evidence="1">IS66 Orf2 family protein</fullName>
    </submittedName>
</protein>
<dbReference type="EMBL" id="AJYA01000054">
    <property type="protein sequence ID" value="EIM73836.1"/>
    <property type="molecule type" value="Genomic_DNA"/>
</dbReference>
<name>I5BW84_9BACT</name>
<keyword evidence="2" id="KW-1185">Reference proteome</keyword>
<comment type="caution">
    <text evidence="1">The sequence shown here is derived from an EMBL/GenBank/DDBJ whole genome shotgun (WGS) entry which is preliminary data.</text>
</comment>
<dbReference type="PANTHER" id="PTHR36455">
    <property type="match status" value="1"/>
</dbReference>
<organism evidence="1 2">
    <name type="scientific">Nitritalea halalkaliphila LW7</name>
    <dbReference type="NCBI Taxonomy" id="1189621"/>
    <lineage>
        <taxon>Bacteria</taxon>
        <taxon>Pseudomonadati</taxon>
        <taxon>Bacteroidota</taxon>
        <taxon>Cytophagia</taxon>
        <taxon>Cytophagales</taxon>
        <taxon>Cyclobacteriaceae</taxon>
        <taxon>Nitritalea</taxon>
    </lineage>
</organism>
<sequence>MLALSSATRYFLYEQPTDMRYGIQALAGIVRNKLGFDPMSGDVFIFIGKRGDQIRLLQWDQDGFALYIKRLERGTFERPRSSKSLLSSRELGLLLQGVRLESVRYRKRYMAAGRQ</sequence>
<dbReference type="STRING" id="1189621.A3SI_17107"/>
<dbReference type="OrthoDB" id="4956084at2"/>
<dbReference type="InterPro" id="IPR008878">
    <property type="entry name" value="Transposase_IS66_Orf2"/>
</dbReference>
<gene>
    <name evidence="1" type="ORF">A3SI_17107</name>
</gene>
<dbReference type="Pfam" id="PF05717">
    <property type="entry name" value="TnpB_IS66"/>
    <property type="match status" value="1"/>
</dbReference>
<dbReference type="Proteomes" id="UP000005551">
    <property type="component" value="Unassembled WGS sequence"/>
</dbReference>
<dbReference type="RefSeq" id="WP_009056890.1">
    <property type="nucleotide sequence ID" value="NZ_AJYA01000054.1"/>
</dbReference>
<evidence type="ECO:0000313" key="2">
    <source>
        <dbReference type="Proteomes" id="UP000005551"/>
    </source>
</evidence>